<dbReference type="AlphaFoldDB" id="A0A1W1I4T0"/>
<reference evidence="1 2" key="1">
    <citation type="submission" date="2017-03" db="EMBL/GenBank/DDBJ databases">
        <authorList>
            <person name="Afonso C.L."/>
            <person name="Miller P.J."/>
            <person name="Scott M.A."/>
            <person name="Spackman E."/>
            <person name="Goraichik I."/>
            <person name="Dimitrov K.M."/>
            <person name="Suarez D.L."/>
            <person name="Swayne D.E."/>
        </authorList>
    </citation>
    <scope>NUCLEOTIDE SEQUENCE [LARGE SCALE GENOMIC DNA]</scope>
    <source>
        <strain evidence="1">Genome sequencing of Nitrospira japonica strain NJ11</strain>
    </source>
</reference>
<accession>A0A1W1I4T0</accession>
<gene>
    <name evidence="1" type="ORF">NSJP_1813</name>
</gene>
<protein>
    <submittedName>
        <fullName evidence="1">Uncharacterized protein</fullName>
    </submittedName>
</protein>
<keyword evidence="2" id="KW-1185">Reference proteome</keyword>
<evidence type="ECO:0000313" key="2">
    <source>
        <dbReference type="Proteomes" id="UP000192042"/>
    </source>
</evidence>
<proteinExistence type="predicted"/>
<dbReference type="EMBL" id="LT828648">
    <property type="protein sequence ID" value="SLM47985.1"/>
    <property type="molecule type" value="Genomic_DNA"/>
</dbReference>
<sequence length="72" mass="8576">MFRELQLQKRTDIDKQFKDFRPMKIVMDRRTAGPVSIWILEGIRKDSPFILFNLPVSLFRDSPPHRDRKGCS</sequence>
<evidence type="ECO:0000313" key="1">
    <source>
        <dbReference type="EMBL" id="SLM47985.1"/>
    </source>
</evidence>
<dbReference type="KEGG" id="nja:NSJP_1813"/>
<dbReference type="Proteomes" id="UP000192042">
    <property type="component" value="Chromosome I"/>
</dbReference>
<name>A0A1W1I4T0_9BACT</name>
<organism evidence="1 2">
    <name type="scientific">Nitrospira japonica</name>
    <dbReference type="NCBI Taxonomy" id="1325564"/>
    <lineage>
        <taxon>Bacteria</taxon>
        <taxon>Pseudomonadati</taxon>
        <taxon>Nitrospirota</taxon>
        <taxon>Nitrospiria</taxon>
        <taxon>Nitrospirales</taxon>
        <taxon>Nitrospiraceae</taxon>
        <taxon>Nitrospira</taxon>
    </lineage>
</organism>
<dbReference type="STRING" id="1325564.NSJP_1813"/>